<dbReference type="InterPro" id="IPR007934">
    <property type="entry name" value="AbfB_ABD"/>
</dbReference>
<dbReference type="Gene3D" id="2.80.10.50">
    <property type="match status" value="1"/>
</dbReference>
<reference evidence="3" key="1">
    <citation type="journal article" date="2020" name="Nature">
        <title>Giant virus diversity and host interactions through global metagenomics.</title>
        <authorList>
            <person name="Schulz F."/>
            <person name="Roux S."/>
            <person name="Paez-Espino D."/>
            <person name="Jungbluth S."/>
            <person name="Walsh D.A."/>
            <person name="Denef V.J."/>
            <person name="McMahon K.D."/>
            <person name="Konstantinidis K.T."/>
            <person name="Eloe-Fadrosh E.A."/>
            <person name="Kyrpides N.C."/>
            <person name="Woyke T."/>
        </authorList>
    </citation>
    <scope>NUCLEOTIDE SEQUENCE</scope>
    <source>
        <strain evidence="3">GVMAG-S-3300013286-35</strain>
    </source>
</reference>
<dbReference type="SUPFAM" id="SSF110221">
    <property type="entry name" value="AbfB domain"/>
    <property type="match status" value="1"/>
</dbReference>
<dbReference type="Gene3D" id="2.60.120.260">
    <property type="entry name" value="Galactose-binding domain-like"/>
    <property type="match status" value="1"/>
</dbReference>
<organism evidence="3">
    <name type="scientific">viral metagenome</name>
    <dbReference type="NCBI Taxonomy" id="1070528"/>
    <lineage>
        <taxon>unclassified sequences</taxon>
        <taxon>metagenomes</taxon>
        <taxon>organismal metagenomes</taxon>
    </lineage>
</organism>
<feature type="transmembrane region" description="Helical" evidence="1">
    <location>
        <begin position="29"/>
        <end position="48"/>
    </location>
</feature>
<protein>
    <recommendedName>
        <fullName evidence="2">Alpha-L-arabinofuranosidase B arabinose-binding domain-containing protein</fullName>
    </recommendedName>
</protein>
<dbReference type="InterPro" id="IPR051941">
    <property type="entry name" value="BG_Antigen-Binding_Lectin"/>
</dbReference>
<dbReference type="SUPFAM" id="SSF49785">
    <property type="entry name" value="Galactose-binding domain-like"/>
    <property type="match status" value="1"/>
</dbReference>
<dbReference type="InterPro" id="IPR008979">
    <property type="entry name" value="Galactose-bd-like_sf"/>
</dbReference>
<accession>A0A6C0KZB0</accession>
<dbReference type="PANTHER" id="PTHR45713">
    <property type="entry name" value="FTP DOMAIN-CONTAINING PROTEIN"/>
    <property type="match status" value="1"/>
</dbReference>
<proteinExistence type="predicted"/>
<dbReference type="AlphaFoldDB" id="A0A6C0KZB0"/>
<evidence type="ECO:0000256" key="1">
    <source>
        <dbReference type="SAM" id="Phobius"/>
    </source>
</evidence>
<dbReference type="PANTHER" id="PTHR45713:SF6">
    <property type="entry name" value="F5_8 TYPE C DOMAIN-CONTAINING PROTEIN"/>
    <property type="match status" value="1"/>
</dbReference>
<dbReference type="GO" id="GO:0046373">
    <property type="term" value="P:L-arabinose metabolic process"/>
    <property type="evidence" value="ECO:0007669"/>
    <property type="project" value="InterPro"/>
</dbReference>
<keyword evidence="1" id="KW-0472">Membrane</keyword>
<dbReference type="InterPro" id="IPR036195">
    <property type="entry name" value="AbfB_ABD_sf"/>
</dbReference>
<sequence length="1156" mass="125723">MNQTFLARHSRVGAKMKMMAIPKVLNKPYVLLAILAVVVVVIVGVYYFRSSKTEGFFAYPVNNARIDLEDTGKRRYNEYADTQDIERIGIIPRGAAGDPQMRGVLGTPSYAPTRTAKNLSGLNYDDELKYRSPPENSELLTRIKACESVKTWDCTVLDQPDFIKNCGLCTADGQNHLGEPQVGGLYLDPDDKQQAIDYAKMNGTAPVFLPTVGICKGEFVLERPHCDIQKDRSDISRAQSFNDSAAIAKGALVVNSTNNTFVYIGNREGKDKGYALVAKPVKFTARLRFAVTHPDEAEIMVTRAKDGATMAGAYIPNTNVYIVDLPNTSENDKYNILVRHPEYVAHPFTPDEQKRIDTLVNPKRAALARAMYGPLTNDFTRDDPRAVDVTQYIKDKYKVNDCGKVNITVTNDGMGGDPTPGIYKQARLVYSDNGTDYAYSYGTEGGVTQAQNTASYTTLCPPTTPLKDAQKAVCEIDANQNPTGATYTGGKNQNYPGGGTSVCVNESVKKRRGIVGVWESIGNAPRTVPLDLSVLMVNGINIGDEGPAKYGTIKNSKYFMSLVPPSKIIGIPDYLFWFWARNSKLDVCDFSVVVPATFRDTTVPEDTALAPTGPLVSTPEAAARLQAGACEKPVNGQAQAPGTYTMDCIKSLFLSSGCTKDGKAFPNTSAKVQAAMTDPISKQNLDVDTINQAMNDRYTIATTGNNSDGLRMEQDSYAAANMDCFGKFVSNPCDTAFKDTGPHTPACLDYLFRSAGKDNAAIGATYLGQYNRSSGTDRTPQTPVMYCQRAGTLSPVGADGKTNYDAVTTANSYGSVNNVRDFYRQIHFDANYNGETVAQKIALNQCYGVGVRAKAPTCKGSKARKIRVRPTLEFGDNWIQIPQIQVFNIYDVNVALRKPTRATSTWANGADGATSDKAVDGVAANRSHPGEFHAGSSDPYNMYWEVDLKTTEEIAYIVYFNRADCCQHRSRGMRVQLLDENDVVLKEKKLTGAMVDTLVFSNAKPSALLRPNAEIQFVPGMYSGSALSITVGSEVLIKTKQNTEAYKKAAAFVAVAGNAGLAGTFSFKHKFSNAYLRVQGFRIRAAVDDGTAAFKTETSFKVGDSVASNPGEVSYESVSSPGSYLAVAENLGVYTSPANIPSQQKMCSWRLTTSTI</sequence>
<feature type="domain" description="Alpha-L-arabinofuranosidase B arabinose-binding" evidence="2">
    <location>
        <begin position="1039"/>
        <end position="1130"/>
    </location>
</feature>
<dbReference type="Pfam" id="PF05270">
    <property type="entry name" value="AbfB"/>
    <property type="match status" value="1"/>
</dbReference>
<dbReference type="EMBL" id="MN740994">
    <property type="protein sequence ID" value="QHU21997.1"/>
    <property type="molecule type" value="Genomic_DNA"/>
</dbReference>
<evidence type="ECO:0000259" key="2">
    <source>
        <dbReference type="Pfam" id="PF05270"/>
    </source>
</evidence>
<keyword evidence="1" id="KW-0812">Transmembrane</keyword>
<keyword evidence="1" id="KW-1133">Transmembrane helix</keyword>
<name>A0A6C0KZB0_9ZZZZ</name>
<dbReference type="GO" id="GO:0046556">
    <property type="term" value="F:alpha-L-arabinofuranosidase activity"/>
    <property type="evidence" value="ECO:0007669"/>
    <property type="project" value="InterPro"/>
</dbReference>
<evidence type="ECO:0000313" key="3">
    <source>
        <dbReference type="EMBL" id="QHU21997.1"/>
    </source>
</evidence>